<gene>
    <name evidence="4" type="ORF">GEU84_011090</name>
</gene>
<protein>
    <submittedName>
        <fullName evidence="4">SDR family NAD(P)-dependent oxidoreductase</fullName>
    </submittedName>
</protein>
<dbReference type="PANTHER" id="PTHR44196">
    <property type="entry name" value="DEHYDROGENASE/REDUCTASE SDR FAMILY MEMBER 7B"/>
    <property type="match status" value="1"/>
</dbReference>
<dbReference type="SMART" id="SM00822">
    <property type="entry name" value="PKS_KR"/>
    <property type="match status" value="1"/>
</dbReference>
<evidence type="ECO:0000259" key="3">
    <source>
        <dbReference type="SMART" id="SM00822"/>
    </source>
</evidence>
<keyword evidence="2" id="KW-0560">Oxidoreductase</keyword>
<dbReference type="RefSeq" id="WP_152825357.1">
    <property type="nucleotide sequence ID" value="NZ_WHUT02000006.1"/>
</dbReference>
<evidence type="ECO:0000256" key="2">
    <source>
        <dbReference type="ARBA" id="ARBA00023002"/>
    </source>
</evidence>
<keyword evidence="5" id="KW-1185">Reference proteome</keyword>
<evidence type="ECO:0000256" key="1">
    <source>
        <dbReference type="ARBA" id="ARBA00006484"/>
    </source>
</evidence>
<dbReference type="EMBL" id="WHUT02000006">
    <property type="protein sequence ID" value="NUB44932.1"/>
    <property type="molecule type" value="Genomic_DNA"/>
</dbReference>
<dbReference type="AlphaFoldDB" id="A0A8X8KR87"/>
<proteinExistence type="inferred from homology"/>
<comment type="caution">
    <text evidence="4">The sequence shown here is derived from an EMBL/GenBank/DDBJ whole genome shotgun (WGS) entry which is preliminary data.</text>
</comment>
<dbReference type="GO" id="GO:0016491">
    <property type="term" value="F:oxidoreductase activity"/>
    <property type="evidence" value="ECO:0007669"/>
    <property type="project" value="UniProtKB-KW"/>
</dbReference>
<reference evidence="4" key="1">
    <citation type="submission" date="2020-05" db="EMBL/GenBank/DDBJ databases">
        <title>Fertoebacter nigrum gen. nov., sp. nov., a new member of the family Rhodobacteraceae.</title>
        <authorList>
            <person name="Szuroczki S."/>
            <person name="Abbaszade G."/>
            <person name="Buni D."/>
            <person name="Schumann P."/>
            <person name="Toth E."/>
        </authorList>
    </citation>
    <scope>NUCLEOTIDE SEQUENCE</scope>
    <source>
        <strain evidence="4">RG-N-1a</strain>
    </source>
</reference>
<dbReference type="PANTHER" id="PTHR44196:SF1">
    <property type="entry name" value="DEHYDROGENASE_REDUCTASE SDR FAMILY MEMBER 7B"/>
    <property type="match status" value="1"/>
</dbReference>
<name>A0A8X8KR87_9RHOB</name>
<dbReference type="Proteomes" id="UP000484076">
    <property type="component" value="Unassembled WGS sequence"/>
</dbReference>
<dbReference type="InterPro" id="IPR036291">
    <property type="entry name" value="NAD(P)-bd_dom_sf"/>
</dbReference>
<evidence type="ECO:0000313" key="4">
    <source>
        <dbReference type="EMBL" id="NUB44932.1"/>
    </source>
</evidence>
<dbReference type="InterPro" id="IPR057326">
    <property type="entry name" value="KR_dom"/>
</dbReference>
<dbReference type="Gene3D" id="3.40.50.720">
    <property type="entry name" value="NAD(P)-binding Rossmann-like Domain"/>
    <property type="match status" value="1"/>
</dbReference>
<comment type="similarity">
    <text evidence="1">Belongs to the short-chain dehydrogenases/reductases (SDR) family.</text>
</comment>
<accession>A0A8X8KR87</accession>
<dbReference type="InterPro" id="IPR002347">
    <property type="entry name" value="SDR_fam"/>
</dbReference>
<organism evidence="4 5">
    <name type="scientific">Fertoeibacter niger</name>
    <dbReference type="NCBI Taxonomy" id="2656921"/>
    <lineage>
        <taxon>Bacteria</taxon>
        <taxon>Pseudomonadati</taxon>
        <taxon>Pseudomonadota</taxon>
        <taxon>Alphaproteobacteria</taxon>
        <taxon>Rhodobacterales</taxon>
        <taxon>Paracoccaceae</taxon>
        <taxon>Fertoeibacter</taxon>
    </lineage>
</organism>
<dbReference type="PRINTS" id="PR00081">
    <property type="entry name" value="GDHRDH"/>
</dbReference>
<dbReference type="Pfam" id="PF00106">
    <property type="entry name" value="adh_short"/>
    <property type="match status" value="1"/>
</dbReference>
<dbReference type="SUPFAM" id="SSF51735">
    <property type="entry name" value="NAD(P)-binding Rossmann-fold domains"/>
    <property type="match status" value="1"/>
</dbReference>
<dbReference type="GO" id="GO:0016020">
    <property type="term" value="C:membrane"/>
    <property type="evidence" value="ECO:0007669"/>
    <property type="project" value="TreeGrafter"/>
</dbReference>
<feature type="domain" description="Ketoreductase" evidence="3">
    <location>
        <begin position="7"/>
        <end position="179"/>
    </location>
</feature>
<sequence>MREFNGKRYWLVGASEGLGLALARKLNAAGAEVILSGRDALRLNAAVQAMPGKASGVVCDVASTESVKAAAAEVGALDGVVFMAGVYWPMAAQDWDAAQVEAMCDVNFTGAHRVVGAVLPDMLLKKHGHLVITGSLSGFRGLPGAVGYGASKAGVMAMAESLYADLRGSGITVQLANPGFIKTRLTAKNDFKMPFLMEPEQAAQQMFEQMCGDQFKASFPTVFSWFFRLGQFLPDWAYYRIFAPK</sequence>
<evidence type="ECO:0000313" key="5">
    <source>
        <dbReference type="Proteomes" id="UP000484076"/>
    </source>
</evidence>